<evidence type="ECO:0000259" key="4">
    <source>
        <dbReference type="PROSITE" id="PS50994"/>
    </source>
</evidence>
<dbReference type="Gene3D" id="3.30.420.10">
    <property type="entry name" value="Ribonuclease H-like superfamily/Ribonuclease H"/>
    <property type="match status" value="1"/>
</dbReference>
<feature type="region of interest" description="Disordered" evidence="3">
    <location>
        <begin position="1176"/>
        <end position="1249"/>
    </location>
</feature>
<dbReference type="InterPro" id="IPR039537">
    <property type="entry name" value="Retrotran_Ty1/copia-like"/>
</dbReference>
<feature type="region of interest" description="Disordered" evidence="3">
    <location>
        <begin position="1309"/>
        <end position="1351"/>
    </location>
</feature>
<dbReference type="EMBL" id="JAUIZM010000006">
    <property type="protein sequence ID" value="KAK1379441.1"/>
    <property type="molecule type" value="Genomic_DNA"/>
</dbReference>
<keyword evidence="1" id="KW-0479">Metal-binding</keyword>
<accession>A0AAD8MNA3</accession>
<dbReference type="Pfam" id="PF13976">
    <property type="entry name" value="gag_pre-integrs"/>
    <property type="match status" value="1"/>
</dbReference>
<sequence length="1744" mass="196432">MTGEESVLTGVVKKTGPIVTFGDDSKGFTTGYGNLRIGNVIIENITLVQGLKHNLLSISQFCDKGYNVDFRKDKCLIINRKDEKLALLGVRKGNLFIADLSSTSEGAITCFYGKASSEQSWLWHKKLSHLNFKTMNSLVKRELVRGLPLMEFNQVGLCEACEKGKSKKASHRSKEMTNITEPLQLIHMDLFGPVNVMSLSRKRYALVMVDDFSKYTWVWFLHSKDEATQLIIDHIKKIKVEAKLPVQTIRSDNGTEFKNAVLNDFCSEKGISRQYSAPRTPQQNGVVERKNRTLVEAARTMLNESKLPTYFWAEAVNTACYTQNRTLINKDHNKTPYELMANKKPTLKYFHVFGAKCFVLKDGGHLGKFDAKADEGIFLGYSLESKAYRVYVIEDKKVLESLNVTFDDTKRPGLQTRENSESLIFENLSGDLSDIEEEPEVVPGDNNNHNDNDSGPSGDTSGDPQTSIGSTSQSTESTDHTVNNSGGAGEGSNSHTPQHPEQGESSRSHLPRQRVWNRDHPFHLIIGDPDSGVRTRRTSQNECHNYGFLSETEPKKVEDALEYPDWVIAMQDELNQFERQKVWKLVPRPRGKSVIGTKWVFRNKLDEDGIVTRKKARLVAKGYSQEEGIDYYETYAPVARLEAIRMFLAFAAHSNYKVYQMDVKSAFLNGELEEEVYVEQPPGFEDSKLADFVYFLFKALYGLKQALRTWYDTLSEFLLENDFTRGVIDKNLFYKMQKNDLILVQVYVDDIIFGSTNDDLCKRFAKLMQSRYEMSMMGELSFFLGLQVYQRQDGIFICQSKYIKDLLKKYQMEESSTAKTPMPTATKLDKDETGKKVDITGYRGMIGSLLYLTASRPDIMFATCLCARFQSDPKESHLIAVKRIFRYLKGTPNLGIWYPKDAGFDLIGYTDSDFAGSEAEYIAAGSCCAQILWMRNQLRDYGLLLTKIPIFCDNTSAITISNTPVQYSRTKHIDIRYHFIREHVMNGTVELHFVPTEEQIADIFTKPLDESTFSKLVAKLSRFWPYLEFYKSDSDDSTAHAKPRKCSTLLGKNSRELEALQRQFPAQERLRRRKSSKILSKSAWWVCKEGESEGKDEEEAEHEADKEGEPEATQSENSECPENSVLNNQPQPLPLQSENSEESAQDQENSKAQVAMLFPSKDEEGLSVVMVDIEHPTKQVKRPFVTTHQLQQQKRNKKSTEVYTPRKSARLNNAQVTIPNQVKSSRKPELLKNQREGRGEAEVTSARNSARLVGARPEIIDAALKQKPKSVEEKSAQKSALIKNSQGIDENVDLKSGSVRRKLDLHNSIDAGKDVDEGKDVDGDENMDENDMEDDVLPPPPPLSPSSPIKPMKLSKYEMIKFLIMQRNREKLRALGVPELAVGVSAAFKKDKGKSKGKKNIRDEDEYIEESEEQSEDDASEILPKKTQKVKKNKVLNGPTTRSRSNAVTTTENGSTQNDKNEAAANSGMVEPAKTQLPCCQGLGSMVDYLAMRERKQKEAASAIATGSGTKNDKVPETDLPDIEMEEVEAVKVPKRLRGKTRMDKKNKQPDDEQPDDQQPDDQQPDGEQPDGEQPDDDLYYAKIFAKTRKRKPGRKYQSNPDVMEFRIDTINKKLGSSEGLDGLDELVSGAKKSHGRGWLIGRHDPKCLKTSTSAPAPTDSYVQELTKKIRQEVAVEVEAKVNQKVCAEVDGKINRKVQDNLTLALKKLAEANPTLNVDIGEICATISSDTVGDGTPMTNGPSS</sequence>
<dbReference type="Pfam" id="PF00665">
    <property type="entry name" value="rve"/>
    <property type="match status" value="1"/>
</dbReference>
<comment type="caution">
    <text evidence="5">The sequence shown here is derived from an EMBL/GenBank/DDBJ whole genome shotgun (WGS) entry which is preliminary data.</text>
</comment>
<dbReference type="InterPro" id="IPR043502">
    <property type="entry name" value="DNA/RNA_pol_sf"/>
</dbReference>
<dbReference type="CDD" id="cd09272">
    <property type="entry name" value="RNase_HI_RT_Ty1"/>
    <property type="match status" value="1"/>
</dbReference>
<dbReference type="Pfam" id="PF07727">
    <property type="entry name" value="RVT_2"/>
    <property type="match status" value="1"/>
</dbReference>
<feature type="compositionally biased region" description="Acidic residues" evidence="3">
    <location>
        <begin position="1519"/>
        <end position="1528"/>
    </location>
</feature>
<dbReference type="InterPro" id="IPR057670">
    <property type="entry name" value="SH3_retrovirus"/>
</dbReference>
<gene>
    <name evidence="5" type="ORF">POM88_026185</name>
</gene>
<feature type="compositionally biased region" description="Basic and acidic residues" evidence="3">
    <location>
        <begin position="1309"/>
        <end position="1321"/>
    </location>
</feature>
<dbReference type="GO" id="GO:0015074">
    <property type="term" value="P:DNA integration"/>
    <property type="evidence" value="ECO:0007669"/>
    <property type="project" value="InterPro"/>
</dbReference>
<feature type="compositionally biased region" description="Polar residues" evidence="3">
    <location>
        <begin position="460"/>
        <end position="482"/>
    </location>
</feature>
<evidence type="ECO:0000313" key="6">
    <source>
        <dbReference type="Proteomes" id="UP001237642"/>
    </source>
</evidence>
<protein>
    <recommendedName>
        <fullName evidence="4">Integrase catalytic domain-containing protein</fullName>
    </recommendedName>
</protein>
<evidence type="ECO:0000256" key="3">
    <source>
        <dbReference type="SAM" id="MobiDB-lite"/>
    </source>
</evidence>
<feature type="region of interest" description="Disordered" evidence="3">
    <location>
        <begin position="438"/>
        <end position="510"/>
    </location>
</feature>
<dbReference type="PROSITE" id="PS50994">
    <property type="entry name" value="INTEGRASE"/>
    <property type="match status" value="1"/>
</dbReference>
<name>A0AAD8MNA3_9APIA</name>
<dbReference type="GO" id="GO:0046872">
    <property type="term" value="F:metal ion binding"/>
    <property type="evidence" value="ECO:0007669"/>
    <property type="project" value="UniProtKB-KW"/>
</dbReference>
<feature type="region of interest" description="Disordered" evidence="3">
    <location>
        <begin position="1495"/>
        <end position="1578"/>
    </location>
</feature>
<evidence type="ECO:0000256" key="1">
    <source>
        <dbReference type="ARBA" id="ARBA00022723"/>
    </source>
</evidence>
<dbReference type="InterPro" id="IPR036397">
    <property type="entry name" value="RNaseH_sf"/>
</dbReference>
<organism evidence="5 6">
    <name type="scientific">Heracleum sosnowskyi</name>
    <dbReference type="NCBI Taxonomy" id="360622"/>
    <lineage>
        <taxon>Eukaryota</taxon>
        <taxon>Viridiplantae</taxon>
        <taxon>Streptophyta</taxon>
        <taxon>Embryophyta</taxon>
        <taxon>Tracheophyta</taxon>
        <taxon>Spermatophyta</taxon>
        <taxon>Magnoliopsida</taxon>
        <taxon>eudicotyledons</taxon>
        <taxon>Gunneridae</taxon>
        <taxon>Pentapetalae</taxon>
        <taxon>asterids</taxon>
        <taxon>campanulids</taxon>
        <taxon>Apiales</taxon>
        <taxon>Apiaceae</taxon>
        <taxon>Apioideae</taxon>
        <taxon>apioid superclade</taxon>
        <taxon>Tordylieae</taxon>
        <taxon>Tordyliinae</taxon>
        <taxon>Heracleum</taxon>
    </lineage>
</organism>
<reference evidence="5" key="2">
    <citation type="submission" date="2023-05" db="EMBL/GenBank/DDBJ databases">
        <authorList>
            <person name="Schelkunov M.I."/>
        </authorList>
    </citation>
    <scope>NUCLEOTIDE SEQUENCE</scope>
    <source>
        <strain evidence="5">Hsosn_3</strain>
        <tissue evidence="5">Leaf</tissue>
    </source>
</reference>
<feature type="compositionally biased region" description="Acidic residues" evidence="3">
    <location>
        <begin position="1403"/>
        <end position="1420"/>
    </location>
</feature>
<dbReference type="Pfam" id="PF25597">
    <property type="entry name" value="SH3_retrovirus"/>
    <property type="match status" value="1"/>
</dbReference>
<feature type="compositionally biased region" description="Low complexity" evidence="3">
    <location>
        <begin position="443"/>
        <end position="459"/>
    </location>
</feature>
<evidence type="ECO:0000313" key="5">
    <source>
        <dbReference type="EMBL" id="KAK1379441.1"/>
    </source>
</evidence>
<feature type="region of interest" description="Disordered" evidence="3">
    <location>
        <begin position="1090"/>
        <end position="1164"/>
    </location>
</feature>
<feature type="compositionally biased region" description="Polar residues" evidence="3">
    <location>
        <begin position="1210"/>
        <end position="1223"/>
    </location>
</feature>
<dbReference type="Proteomes" id="UP001237642">
    <property type="component" value="Unassembled WGS sequence"/>
</dbReference>
<proteinExistence type="predicted"/>
<dbReference type="InterPro" id="IPR025724">
    <property type="entry name" value="GAG-pre-integrase_dom"/>
</dbReference>
<feature type="compositionally biased region" description="Basic and acidic residues" evidence="3">
    <location>
        <begin position="1541"/>
        <end position="1551"/>
    </location>
</feature>
<dbReference type="InterPro" id="IPR013103">
    <property type="entry name" value="RVT_2"/>
</dbReference>
<dbReference type="SUPFAM" id="SSF56672">
    <property type="entry name" value="DNA/RNA polymerases"/>
    <property type="match status" value="1"/>
</dbReference>
<dbReference type="InterPro" id="IPR001584">
    <property type="entry name" value="Integrase_cat-core"/>
</dbReference>
<dbReference type="GO" id="GO:0016787">
    <property type="term" value="F:hydrolase activity"/>
    <property type="evidence" value="ECO:0007669"/>
    <property type="project" value="UniProtKB-KW"/>
</dbReference>
<dbReference type="PANTHER" id="PTHR42648:SF32">
    <property type="entry name" value="RIBONUCLEASE H-LIKE DOMAIN, GAG-PRE-INTEGRASE DOMAIN PROTEIN-RELATED"/>
    <property type="match status" value="1"/>
</dbReference>
<feature type="domain" description="Integrase catalytic" evidence="4">
    <location>
        <begin position="178"/>
        <end position="344"/>
    </location>
</feature>
<keyword evidence="6" id="KW-1185">Reference proteome</keyword>
<dbReference type="GO" id="GO:0003676">
    <property type="term" value="F:nucleic acid binding"/>
    <property type="evidence" value="ECO:0007669"/>
    <property type="project" value="InterPro"/>
</dbReference>
<feature type="compositionally biased region" description="Polar residues" evidence="3">
    <location>
        <begin position="1113"/>
        <end position="1138"/>
    </location>
</feature>
<dbReference type="InterPro" id="IPR012337">
    <property type="entry name" value="RNaseH-like_sf"/>
</dbReference>
<feature type="region of interest" description="Disordered" evidence="3">
    <location>
        <begin position="1384"/>
        <end position="1472"/>
    </location>
</feature>
<feature type="compositionally biased region" description="Acidic residues" evidence="3">
    <location>
        <begin position="1322"/>
        <end position="1336"/>
    </location>
</feature>
<evidence type="ECO:0000256" key="2">
    <source>
        <dbReference type="ARBA" id="ARBA00022801"/>
    </source>
</evidence>
<dbReference type="PANTHER" id="PTHR42648">
    <property type="entry name" value="TRANSPOSASE, PUTATIVE-RELATED"/>
    <property type="match status" value="1"/>
</dbReference>
<feature type="compositionally biased region" description="Polar residues" evidence="3">
    <location>
        <begin position="1438"/>
        <end position="1458"/>
    </location>
</feature>
<reference evidence="5" key="1">
    <citation type="submission" date="2023-02" db="EMBL/GenBank/DDBJ databases">
        <title>Genome of toxic invasive species Heracleum sosnowskyi carries increased number of genes despite the absence of recent whole-genome duplications.</title>
        <authorList>
            <person name="Schelkunov M."/>
            <person name="Shtratnikova V."/>
            <person name="Makarenko M."/>
            <person name="Klepikova A."/>
            <person name="Omelchenko D."/>
            <person name="Novikova G."/>
            <person name="Obukhova E."/>
            <person name="Bogdanov V."/>
            <person name="Penin A."/>
            <person name="Logacheva M."/>
        </authorList>
    </citation>
    <scope>NUCLEOTIDE SEQUENCE</scope>
    <source>
        <strain evidence="5">Hsosn_3</strain>
        <tissue evidence="5">Leaf</tissue>
    </source>
</reference>
<feature type="compositionally biased region" description="Basic and acidic residues" evidence="3">
    <location>
        <begin position="1226"/>
        <end position="1241"/>
    </location>
</feature>
<keyword evidence="2" id="KW-0378">Hydrolase</keyword>
<feature type="compositionally biased region" description="Acidic residues" evidence="3">
    <location>
        <begin position="1552"/>
        <end position="1578"/>
    </location>
</feature>
<dbReference type="SUPFAM" id="SSF53098">
    <property type="entry name" value="Ribonuclease H-like"/>
    <property type="match status" value="1"/>
</dbReference>